<evidence type="ECO:0000256" key="1">
    <source>
        <dbReference type="ARBA" id="ARBA00011073"/>
    </source>
</evidence>
<feature type="domain" description="Peptidase S8/S53" evidence="8">
    <location>
        <begin position="98"/>
        <end position="373"/>
    </location>
</feature>
<dbReference type="InterPro" id="IPR050131">
    <property type="entry name" value="Peptidase_S8_subtilisin-like"/>
</dbReference>
<dbReference type="InterPro" id="IPR000209">
    <property type="entry name" value="Peptidase_S8/S53_dom"/>
</dbReference>
<feature type="active site" description="Charge relay system" evidence="5 6">
    <location>
        <position position="333"/>
    </location>
</feature>
<dbReference type="SUPFAM" id="SSF52743">
    <property type="entry name" value="Subtilisin-like"/>
    <property type="match status" value="1"/>
</dbReference>
<dbReference type="KEGG" id="gem:GM21_3954"/>
<dbReference type="PROSITE" id="PS51892">
    <property type="entry name" value="SUBTILASE"/>
    <property type="match status" value="1"/>
</dbReference>
<keyword evidence="4 6" id="KW-0720">Serine protease</keyword>
<dbReference type="PANTHER" id="PTHR43806">
    <property type="entry name" value="PEPTIDASE S8"/>
    <property type="match status" value="1"/>
</dbReference>
<accession>C6E8H9</accession>
<dbReference type="STRING" id="443144.GM21_3954"/>
<dbReference type="Gene3D" id="3.40.50.200">
    <property type="entry name" value="Peptidase S8/S53 domain"/>
    <property type="match status" value="1"/>
</dbReference>
<feature type="active site" description="Charge relay system" evidence="5 6">
    <location>
        <position position="138"/>
    </location>
</feature>
<dbReference type="InterPro" id="IPR036852">
    <property type="entry name" value="Peptidase_S8/S53_dom_sf"/>
</dbReference>
<gene>
    <name evidence="9" type="ordered locus">GM21_3954</name>
</gene>
<dbReference type="PANTHER" id="PTHR43806:SF11">
    <property type="entry name" value="CEREVISIN-RELATED"/>
    <property type="match status" value="1"/>
</dbReference>
<dbReference type="AlphaFoldDB" id="C6E8H9"/>
<organism evidence="9">
    <name type="scientific">Geobacter sp. (strain M21)</name>
    <dbReference type="NCBI Taxonomy" id="443144"/>
    <lineage>
        <taxon>Bacteria</taxon>
        <taxon>Pseudomonadati</taxon>
        <taxon>Thermodesulfobacteriota</taxon>
        <taxon>Desulfuromonadia</taxon>
        <taxon>Geobacterales</taxon>
        <taxon>Geobacteraceae</taxon>
        <taxon>Geobacter</taxon>
    </lineage>
</organism>
<evidence type="ECO:0000256" key="6">
    <source>
        <dbReference type="PROSITE-ProRule" id="PRU01240"/>
    </source>
</evidence>
<dbReference type="GO" id="GO:0004252">
    <property type="term" value="F:serine-type endopeptidase activity"/>
    <property type="evidence" value="ECO:0007669"/>
    <property type="project" value="UniProtKB-UniRule"/>
</dbReference>
<dbReference type="PROSITE" id="PS00138">
    <property type="entry name" value="SUBTILASE_SER"/>
    <property type="match status" value="1"/>
</dbReference>
<proteinExistence type="inferred from homology"/>
<reference evidence="9" key="1">
    <citation type="submission" date="2009-07" db="EMBL/GenBank/DDBJ databases">
        <title>Complete sequence of Geobacter sp. M21.</title>
        <authorList>
            <consortium name="US DOE Joint Genome Institute"/>
            <person name="Lucas S."/>
            <person name="Copeland A."/>
            <person name="Lapidus A."/>
            <person name="Glavina del Rio T."/>
            <person name="Dalin E."/>
            <person name="Tice H."/>
            <person name="Bruce D."/>
            <person name="Goodwin L."/>
            <person name="Pitluck S."/>
            <person name="Saunders E."/>
            <person name="Brettin T."/>
            <person name="Detter J.C."/>
            <person name="Han C."/>
            <person name="Larimer F."/>
            <person name="Land M."/>
            <person name="Hauser L."/>
            <person name="Kyrpides N."/>
            <person name="Ovchinnikova G."/>
            <person name="Lovley D."/>
        </authorList>
    </citation>
    <scope>NUCLEOTIDE SEQUENCE [LARGE SCALE GENOMIC DNA]</scope>
    <source>
        <strain evidence="9">M21</strain>
    </source>
</reference>
<dbReference type="InterPro" id="IPR023827">
    <property type="entry name" value="Peptidase_S8_Asp-AS"/>
</dbReference>
<feature type="active site" description="Charge relay system" evidence="5 6">
    <location>
        <position position="107"/>
    </location>
</feature>
<protein>
    <submittedName>
        <fullName evidence="9">Peptidase S8 and S53 subtilisin kexin sedolisin</fullName>
    </submittedName>
</protein>
<evidence type="ECO:0000256" key="4">
    <source>
        <dbReference type="ARBA" id="ARBA00022825"/>
    </source>
</evidence>
<dbReference type="PRINTS" id="PR00723">
    <property type="entry name" value="SUBTILISIN"/>
</dbReference>
<dbReference type="OrthoDB" id="5395460at2"/>
<dbReference type="CDD" id="cd07480">
    <property type="entry name" value="Peptidases_S8_12"/>
    <property type="match status" value="1"/>
</dbReference>
<evidence type="ECO:0000259" key="8">
    <source>
        <dbReference type="Pfam" id="PF00082"/>
    </source>
</evidence>
<dbReference type="InterPro" id="IPR023828">
    <property type="entry name" value="Peptidase_S8_Ser-AS"/>
</dbReference>
<dbReference type="HOGENOM" id="CLU_011263_15_8_7"/>
<sequence>MNNYIILRDLSAVETAEPFGIRAGRMRAGVAAPMQPQLSVEQLDKQTVKDVVRDPSVLAITPKMPIKLIHPTETSIPSRATECWGVDAVGAKNCPFNGEGVTIAVLDTGVDAAHRAFQGVTFVQKDFSGSGDGDRQGHGTHCMGTIIGRDVEGIRIGIAPGVQRALIGKVLDDTGSGTSEMIFQGIQWAVSQGADVISMSLGFDFTGMVDSLISQGWPNALATSAGLEAYRGNLRMFDALMNVVQSQAAFTQGCIIVAAAGNESKRDVRSDFEIAASLPAAAQGVISVGALQQGQNGLQIASFSNTFPQVAAPGVAILSAKAGGGLRALSGTSMACPHVAGIAALWWDALRKSALNPTATAVQAKLLASSRTNAFAPNTDFADRGLGIVTAPTEIS</sequence>
<dbReference type="InterPro" id="IPR015500">
    <property type="entry name" value="Peptidase_S8_subtilisin-rel"/>
</dbReference>
<comment type="similarity">
    <text evidence="1 6 7">Belongs to the peptidase S8 family.</text>
</comment>
<evidence type="ECO:0000256" key="2">
    <source>
        <dbReference type="ARBA" id="ARBA00022670"/>
    </source>
</evidence>
<evidence type="ECO:0000313" key="9">
    <source>
        <dbReference type="EMBL" id="ACT19970.1"/>
    </source>
</evidence>
<name>C6E8H9_GEOSM</name>
<dbReference type="EMBL" id="CP001661">
    <property type="protein sequence ID" value="ACT19970.1"/>
    <property type="molecule type" value="Genomic_DNA"/>
</dbReference>
<dbReference type="GO" id="GO:0006508">
    <property type="term" value="P:proteolysis"/>
    <property type="evidence" value="ECO:0007669"/>
    <property type="project" value="UniProtKB-KW"/>
</dbReference>
<dbReference type="Pfam" id="PF00082">
    <property type="entry name" value="Peptidase_S8"/>
    <property type="match status" value="1"/>
</dbReference>
<evidence type="ECO:0000256" key="3">
    <source>
        <dbReference type="ARBA" id="ARBA00022801"/>
    </source>
</evidence>
<keyword evidence="2 6" id="KW-0645">Protease</keyword>
<dbReference type="PROSITE" id="PS00136">
    <property type="entry name" value="SUBTILASE_ASP"/>
    <property type="match status" value="1"/>
</dbReference>
<dbReference type="eggNOG" id="COG1404">
    <property type="taxonomic scope" value="Bacteria"/>
</dbReference>
<keyword evidence="3 6" id="KW-0378">Hydrolase</keyword>
<evidence type="ECO:0000256" key="7">
    <source>
        <dbReference type="RuleBase" id="RU003355"/>
    </source>
</evidence>
<evidence type="ECO:0000256" key="5">
    <source>
        <dbReference type="PIRSR" id="PIRSR615500-1"/>
    </source>
</evidence>